<dbReference type="EMBL" id="HBGZ01006740">
    <property type="protein sequence ID" value="CAD9584847.1"/>
    <property type="molecule type" value="Transcribed_RNA"/>
</dbReference>
<dbReference type="Gene3D" id="3.40.30.10">
    <property type="entry name" value="Glutaredoxin"/>
    <property type="match status" value="1"/>
</dbReference>
<reference evidence="3" key="1">
    <citation type="submission" date="2021-01" db="EMBL/GenBank/DDBJ databases">
        <authorList>
            <person name="Corre E."/>
            <person name="Pelletier E."/>
            <person name="Niang G."/>
            <person name="Scheremetjew M."/>
            <person name="Finn R."/>
            <person name="Kale V."/>
            <person name="Holt S."/>
            <person name="Cochrane G."/>
            <person name="Meng A."/>
            <person name="Brown T."/>
            <person name="Cohen L."/>
        </authorList>
    </citation>
    <scope>NUCLEOTIDE SEQUENCE</scope>
    <source>
        <strain evidence="3">SM1012Den-03</strain>
    </source>
</reference>
<feature type="signal peptide" evidence="2">
    <location>
        <begin position="1"/>
        <end position="17"/>
    </location>
</feature>
<organism evidence="3">
    <name type="scientific">Skeletonema marinoi</name>
    <dbReference type="NCBI Taxonomy" id="267567"/>
    <lineage>
        <taxon>Eukaryota</taxon>
        <taxon>Sar</taxon>
        <taxon>Stramenopiles</taxon>
        <taxon>Ochrophyta</taxon>
        <taxon>Bacillariophyta</taxon>
        <taxon>Coscinodiscophyceae</taxon>
        <taxon>Thalassiosirophycidae</taxon>
        <taxon>Thalassiosirales</taxon>
        <taxon>Skeletonemataceae</taxon>
        <taxon>Skeletonema</taxon>
        <taxon>Skeletonema marinoi-dohrnii complex</taxon>
    </lineage>
</organism>
<sequence length="217" mass="23148">MTKSILVMLASAQVVSGFSLTTTQLRTPTQIHSTITSTTSEEVVVKTQVPVTRISVCAGELCQCQGEEYEYTGGASDAAVKELRQLDFKFPIDEVGCLGACGMGTMIAIDYENGDSIMTDGLESTYTELGISASTQSQSSVDGSEQSNDIVEATSSAVVSDATTTPTATKKKPSAKELVDVRERMRQESADVEVENPWLKMGGYLAKKATDKLFGSD</sequence>
<evidence type="ECO:0000256" key="1">
    <source>
        <dbReference type="SAM" id="MobiDB-lite"/>
    </source>
</evidence>
<keyword evidence="2" id="KW-0732">Signal</keyword>
<gene>
    <name evidence="3" type="ORF">SMAR0320_LOCUS4739</name>
</gene>
<dbReference type="AlphaFoldDB" id="A0A7S2KTN6"/>
<accession>A0A7S2KTN6</accession>
<dbReference type="CDD" id="cd02980">
    <property type="entry name" value="TRX_Fd_family"/>
    <property type="match status" value="1"/>
</dbReference>
<evidence type="ECO:0000313" key="3">
    <source>
        <dbReference type="EMBL" id="CAD9584847.1"/>
    </source>
</evidence>
<proteinExistence type="predicted"/>
<name>A0A7S2KTN6_9STRA</name>
<evidence type="ECO:0000256" key="2">
    <source>
        <dbReference type="SAM" id="SignalP"/>
    </source>
</evidence>
<feature type="compositionally biased region" description="Low complexity" evidence="1">
    <location>
        <begin position="154"/>
        <end position="168"/>
    </location>
</feature>
<protein>
    <submittedName>
        <fullName evidence="3">Uncharacterized protein</fullName>
    </submittedName>
</protein>
<feature type="chain" id="PRO_5031405116" evidence="2">
    <location>
        <begin position="18"/>
        <end position="217"/>
    </location>
</feature>
<feature type="region of interest" description="Disordered" evidence="1">
    <location>
        <begin position="154"/>
        <end position="181"/>
    </location>
</feature>
<dbReference type="Pfam" id="PF01257">
    <property type="entry name" value="2Fe-2S_thioredx"/>
    <property type="match status" value="1"/>
</dbReference>